<dbReference type="GO" id="GO:0036243">
    <property type="term" value="F:succinate-semialdehyde dehydrogenase (NADP+) activity"/>
    <property type="evidence" value="ECO:0007669"/>
    <property type="project" value="UniProtKB-EC"/>
</dbReference>
<name>A0A163RE25_9CELL</name>
<evidence type="ECO:0000256" key="2">
    <source>
        <dbReference type="ARBA" id="ARBA00022857"/>
    </source>
</evidence>
<evidence type="ECO:0000256" key="5">
    <source>
        <dbReference type="ARBA" id="ARBA00048559"/>
    </source>
</evidence>
<dbReference type="Gene3D" id="3.40.605.10">
    <property type="entry name" value="Aldehyde Dehydrogenase, Chain A, domain 1"/>
    <property type="match status" value="1"/>
</dbReference>
<keyword evidence="2" id="KW-0521">NADP</keyword>
<comment type="similarity">
    <text evidence="1 7">Belongs to the aldehyde dehydrogenase family.</text>
</comment>
<evidence type="ECO:0000313" key="10">
    <source>
        <dbReference type="EMBL" id="KZM35111.1"/>
    </source>
</evidence>
<evidence type="ECO:0000313" key="11">
    <source>
        <dbReference type="Proteomes" id="UP000076447"/>
    </source>
</evidence>
<dbReference type="EC" id="1.2.1.79" evidence="4"/>
<evidence type="ECO:0000256" key="1">
    <source>
        <dbReference type="ARBA" id="ARBA00009986"/>
    </source>
</evidence>
<dbReference type="InterPro" id="IPR015590">
    <property type="entry name" value="Aldehyde_DH_dom"/>
</dbReference>
<feature type="region of interest" description="Disordered" evidence="8">
    <location>
        <begin position="1"/>
        <end position="28"/>
    </location>
</feature>
<evidence type="ECO:0000256" key="6">
    <source>
        <dbReference type="PROSITE-ProRule" id="PRU10007"/>
    </source>
</evidence>
<dbReference type="NCBIfam" id="NF006916">
    <property type="entry name" value="PRK09407.1"/>
    <property type="match status" value="1"/>
</dbReference>
<reference evidence="10 11" key="1">
    <citation type="submission" date="2016-01" db="EMBL/GenBank/DDBJ databases">
        <title>Genome sequence of Oerskovia enterophila VJag, an agar and cellulose degrading bacterium.</title>
        <authorList>
            <person name="Poehlein A."/>
            <person name="Jag V."/>
            <person name="Bengelsdorf F."/>
            <person name="Duerre P."/>
            <person name="Daniel R."/>
        </authorList>
    </citation>
    <scope>NUCLEOTIDE SEQUENCE [LARGE SCALE GENOMIC DNA]</scope>
    <source>
        <strain evidence="10 11">VJag</strain>
    </source>
</reference>
<dbReference type="Pfam" id="PF00171">
    <property type="entry name" value="Aldedh"/>
    <property type="match status" value="1"/>
</dbReference>
<gene>
    <name evidence="10" type="primary">gabD2</name>
    <name evidence="10" type="ORF">OJAG_22750</name>
</gene>
<evidence type="ECO:0000259" key="9">
    <source>
        <dbReference type="Pfam" id="PF00171"/>
    </source>
</evidence>
<accession>A0A163RE25</accession>
<dbReference type="InterPro" id="IPR016163">
    <property type="entry name" value="Ald_DH_C"/>
</dbReference>
<dbReference type="PROSITE" id="PS00687">
    <property type="entry name" value="ALDEHYDE_DEHYDR_GLU"/>
    <property type="match status" value="1"/>
</dbReference>
<evidence type="ECO:0000256" key="7">
    <source>
        <dbReference type="RuleBase" id="RU003345"/>
    </source>
</evidence>
<dbReference type="InterPro" id="IPR016162">
    <property type="entry name" value="Ald_DH_N"/>
</dbReference>
<evidence type="ECO:0000256" key="4">
    <source>
        <dbReference type="ARBA" id="ARBA00039122"/>
    </source>
</evidence>
<feature type="compositionally biased region" description="Polar residues" evidence="8">
    <location>
        <begin position="1"/>
        <end position="10"/>
    </location>
</feature>
<dbReference type="PANTHER" id="PTHR11699">
    <property type="entry name" value="ALDEHYDE DEHYDROGENASE-RELATED"/>
    <property type="match status" value="1"/>
</dbReference>
<comment type="catalytic activity">
    <reaction evidence="5">
        <text>succinate semialdehyde + NADP(+) + H2O = succinate + NADPH + 2 H(+)</text>
        <dbReference type="Rhea" id="RHEA:13213"/>
        <dbReference type="ChEBI" id="CHEBI:15377"/>
        <dbReference type="ChEBI" id="CHEBI:15378"/>
        <dbReference type="ChEBI" id="CHEBI:30031"/>
        <dbReference type="ChEBI" id="CHEBI:57706"/>
        <dbReference type="ChEBI" id="CHEBI:57783"/>
        <dbReference type="ChEBI" id="CHEBI:58349"/>
        <dbReference type="EC" id="1.2.1.79"/>
    </reaction>
</comment>
<comment type="caution">
    <text evidence="10">The sequence shown here is derived from an EMBL/GenBank/DDBJ whole genome shotgun (WGS) entry which is preliminary data.</text>
</comment>
<dbReference type="SUPFAM" id="SSF53720">
    <property type="entry name" value="ALDH-like"/>
    <property type="match status" value="1"/>
</dbReference>
<dbReference type="InterPro" id="IPR016161">
    <property type="entry name" value="Ald_DH/histidinol_DH"/>
</dbReference>
<evidence type="ECO:0000256" key="8">
    <source>
        <dbReference type="SAM" id="MobiDB-lite"/>
    </source>
</evidence>
<organism evidence="10 11">
    <name type="scientific">Oerskovia enterophila</name>
    <dbReference type="NCBI Taxonomy" id="43678"/>
    <lineage>
        <taxon>Bacteria</taxon>
        <taxon>Bacillati</taxon>
        <taxon>Actinomycetota</taxon>
        <taxon>Actinomycetes</taxon>
        <taxon>Micrococcales</taxon>
        <taxon>Cellulomonadaceae</taxon>
        <taxon>Oerskovia</taxon>
    </lineage>
</organism>
<evidence type="ECO:0000256" key="3">
    <source>
        <dbReference type="ARBA" id="ARBA00023002"/>
    </source>
</evidence>
<dbReference type="FunFam" id="3.40.605.10:FF:000010">
    <property type="entry name" value="N-succinylglutamate 5-semialdehyde dehydrogenase"/>
    <property type="match status" value="1"/>
</dbReference>
<keyword evidence="3 7" id="KW-0560">Oxidoreductase</keyword>
<dbReference type="InterPro" id="IPR029510">
    <property type="entry name" value="Ald_DH_CS_GLU"/>
</dbReference>
<feature type="active site" evidence="6">
    <location>
        <position position="288"/>
    </location>
</feature>
<dbReference type="Gene3D" id="3.40.309.10">
    <property type="entry name" value="Aldehyde Dehydrogenase, Chain A, domain 2"/>
    <property type="match status" value="1"/>
</dbReference>
<proteinExistence type="inferred from homology"/>
<dbReference type="PATRIC" id="fig|43678.3.peg.2376"/>
<sequence length="555" mass="58173">MGVATRNLSRMASEPADGGQGGSAAIDGLIDPEDPSATYVLEPDVVAPLVARIVTSHTAGDHRSLLPFTGAPLAAIPLSSVEDVADAVGRARRAQRSWAHTTVAERAAVLLRFHDLVLERQSEVLDLLQMETGKSRRSAFEEVADIAQVTRHYGVRAGAYLADRRVGGMLPVLTRATVHRRPVGVVGAIAPWNYPLTLGLAEALPALVAGNAVVLKPDPQTSLTALWAAELLEEAGLPGDLFLVVAGGGDIGAALTGLVDHIAFTGSTATGRKVAAQAGERLIGTTLELGGKNPLYVAADAHVPSAAQGAVRACFSNSGQLCVSIERLILHEDIAEEFLDAFVPLVRGLTLGTALDYSVDMGSLTSQAQLDRVVAHVDDALAQGARVLAGGVHRADIGPFFYAPTVLDHVPPTADCAHEETFGPVVSVTRVPDDATAIRVMNDSEYGLSASIWTQDTARGRRLAAQVEAGAVNINDGYASAFGSVSAPMGGFKSSGQGRRHGREGIEALTEPQTIVVQRGVSRGLSFDTLYAQPGDRPSRLLTAAFSVMKKLRLP</sequence>
<feature type="domain" description="Aldehyde dehydrogenase" evidence="9">
    <location>
        <begin position="61"/>
        <end position="515"/>
    </location>
</feature>
<dbReference type="EMBL" id="LRIE01000074">
    <property type="protein sequence ID" value="KZM35111.1"/>
    <property type="molecule type" value="Genomic_DNA"/>
</dbReference>
<protein>
    <recommendedName>
        <fullName evidence="4">succinate-semialdehyde dehydrogenase (NADP(+))</fullName>
        <ecNumber evidence="4">1.2.1.79</ecNumber>
    </recommendedName>
</protein>
<dbReference type="Proteomes" id="UP000076447">
    <property type="component" value="Unassembled WGS sequence"/>
</dbReference>
<dbReference type="STRING" id="43678.OJAG_22750"/>
<dbReference type="AlphaFoldDB" id="A0A163RE25"/>
<dbReference type="FunFam" id="3.40.309.10:FF:000009">
    <property type="entry name" value="Aldehyde dehydrogenase A"/>
    <property type="match status" value="1"/>
</dbReference>